<feature type="compositionally biased region" description="Polar residues" evidence="1">
    <location>
        <begin position="25"/>
        <end position="36"/>
    </location>
</feature>
<name>A0A8S9L5D8_BRACR</name>
<comment type="caution">
    <text evidence="2">The sequence shown here is derived from an EMBL/GenBank/DDBJ whole genome shotgun (WGS) entry which is preliminary data.</text>
</comment>
<proteinExistence type="predicted"/>
<feature type="region of interest" description="Disordered" evidence="1">
    <location>
        <begin position="1"/>
        <end position="39"/>
    </location>
</feature>
<dbReference type="EMBL" id="QGKY02000094">
    <property type="protein sequence ID" value="KAF2601087.1"/>
    <property type="molecule type" value="Genomic_DNA"/>
</dbReference>
<protein>
    <submittedName>
        <fullName evidence="2">Uncharacterized protein</fullName>
    </submittedName>
</protein>
<reference evidence="2" key="1">
    <citation type="submission" date="2019-12" db="EMBL/GenBank/DDBJ databases">
        <title>Genome sequencing and annotation of Brassica cretica.</title>
        <authorList>
            <person name="Studholme D.J."/>
            <person name="Sarris P.F."/>
        </authorList>
    </citation>
    <scope>NUCLEOTIDE SEQUENCE</scope>
    <source>
        <strain evidence="2">PFS-102/07</strain>
        <tissue evidence="2">Leaf</tissue>
    </source>
</reference>
<accession>A0A8S9L5D8</accession>
<evidence type="ECO:0000313" key="2">
    <source>
        <dbReference type="EMBL" id="KAF2601087.1"/>
    </source>
</evidence>
<gene>
    <name evidence="2" type="ORF">F2Q70_00026266</name>
</gene>
<organism evidence="2">
    <name type="scientific">Brassica cretica</name>
    <name type="common">Mustard</name>
    <dbReference type="NCBI Taxonomy" id="69181"/>
    <lineage>
        <taxon>Eukaryota</taxon>
        <taxon>Viridiplantae</taxon>
        <taxon>Streptophyta</taxon>
        <taxon>Embryophyta</taxon>
        <taxon>Tracheophyta</taxon>
        <taxon>Spermatophyta</taxon>
        <taxon>Magnoliopsida</taxon>
        <taxon>eudicotyledons</taxon>
        <taxon>Gunneridae</taxon>
        <taxon>Pentapetalae</taxon>
        <taxon>rosids</taxon>
        <taxon>malvids</taxon>
        <taxon>Brassicales</taxon>
        <taxon>Brassicaceae</taxon>
        <taxon>Brassiceae</taxon>
        <taxon>Brassica</taxon>
    </lineage>
</organism>
<evidence type="ECO:0000256" key="1">
    <source>
        <dbReference type="SAM" id="MobiDB-lite"/>
    </source>
</evidence>
<dbReference type="AlphaFoldDB" id="A0A8S9L5D8"/>
<sequence length="70" mass="7824">MSRKKKTSLNDENKAKQTKKLKRVISSSKTPGQNSHLLFPMSHTMDSELNIVVDELGEAVVVRARHSPPP</sequence>